<evidence type="ECO:0000313" key="7">
    <source>
        <dbReference type="EMBL" id="MCV9385156.1"/>
    </source>
</evidence>
<dbReference type="PANTHER" id="PTHR11142">
    <property type="entry name" value="PSEUDOURIDYLATE SYNTHASE"/>
    <property type="match status" value="1"/>
</dbReference>
<evidence type="ECO:0000256" key="5">
    <source>
        <dbReference type="RuleBase" id="RU003792"/>
    </source>
</evidence>
<dbReference type="InterPro" id="IPR020094">
    <property type="entry name" value="TruA/RsuA/RluB/E/F_N"/>
</dbReference>
<feature type="binding site" evidence="4">
    <location>
        <position position="122"/>
    </location>
    <ligand>
        <name>substrate</name>
    </ligand>
</feature>
<evidence type="ECO:0000313" key="8">
    <source>
        <dbReference type="Proteomes" id="UP001300692"/>
    </source>
</evidence>
<dbReference type="InterPro" id="IPR001406">
    <property type="entry name" value="PsdUridine_synth_TruA"/>
</dbReference>
<keyword evidence="2 4" id="KW-0819">tRNA processing</keyword>
<comment type="caution">
    <text evidence="7">The sequence shown here is derived from an EMBL/GenBank/DDBJ whole genome shotgun (WGS) entry which is preliminary data.</text>
</comment>
<feature type="domain" description="Pseudouridine synthase I TruA alpha/beta" evidence="6">
    <location>
        <begin position="155"/>
        <end position="265"/>
    </location>
</feature>
<proteinExistence type="inferred from homology"/>
<dbReference type="Pfam" id="PF01416">
    <property type="entry name" value="PseudoU_synth_1"/>
    <property type="match status" value="1"/>
</dbReference>
<keyword evidence="3 4" id="KW-0413">Isomerase</keyword>
<comment type="caution">
    <text evidence="4">Lacks conserved residue(s) required for the propagation of feature annotation.</text>
</comment>
<dbReference type="Proteomes" id="UP001300692">
    <property type="component" value="Unassembled WGS sequence"/>
</dbReference>
<protein>
    <recommendedName>
        <fullName evidence="4">tRNA pseudouridine synthase A</fullName>
        <ecNumber evidence="4">5.4.99.12</ecNumber>
    </recommendedName>
    <alternativeName>
        <fullName evidence="4">tRNA pseudouridine(38-40) synthase</fullName>
    </alternativeName>
    <alternativeName>
        <fullName evidence="4">tRNA pseudouridylate synthase I</fullName>
    </alternativeName>
    <alternativeName>
        <fullName evidence="4">tRNA-uridine isomerase I</fullName>
    </alternativeName>
</protein>
<accession>A0ABT3CNM6</accession>
<comment type="similarity">
    <text evidence="1 4 5">Belongs to the tRNA pseudouridine synthase TruA family.</text>
</comment>
<evidence type="ECO:0000259" key="6">
    <source>
        <dbReference type="Pfam" id="PF01416"/>
    </source>
</evidence>
<dbReference type="PANTHER" id="PTHR11142:SF0">
    <property type="entry name" value="TRNA PSEUDOURIDINE SYNTHASE-LIKE 1"/>
    <property type="match status" value="1"/>
</dbReference>
<reference evidence="7 8" key="1">
    <citation type="submission" date="2022-10" db="EMBL/GenBank/DDBJ databases">
        <title>Comparative genomics and taxonomic characterization of three novel marine species of genus Reichenbachiella exhibiting antioxidant and polysaccharide degradation activities.</title>
        <authorList>
            <person name="Muhammad N."/>
            <person name="Lee Y.-J."/>
            <person name="Ko J."/>
            <person name="Kim S.-G."/>
        </authorList>
    </citation>
    <scope>NUCLEOTIDE SEQUENCE [LARGE SCALE GENOMIC DNA]</scope>
    <source>
        <strain evidence="7 8">ABR2-5</strain>
    </source>
</reference>
<gene>
    <name evidence="4 7" type="primary">truA</name>
    <name evidence="7" type="ORF">N7U62_00700</name>
</gene>
<dbReference type="Gene3D" id="3.30.70.660">
    <property type="entry name" value="Pseudouridine synthase I, catalytic domain, C-terminal subdomain"/>
    <property type="match status" value="1"/>
</dbReference>
<name>A0ABT3CNM6_9BACT</name>
<keyword evidence="8" id="KW-1185">Reference proteome</keyword>
<feature type="active site" description="Nucleophile" evidence="4">
    <location>
        <position position="64"/>
    </location>
</feature>
<dbReference type="SUPFAM" id="SSF55120">
    <property type="entry name" value="Pseudouridine synthase"/>
    <property type="match status" value="1"/>
</dbReference>
<evidence type="ECO:0000256" key="4">
    <source>
        <dbReference type="HAMAP-Rule" id="MF_00171"/>
    </source>
</evidence>
<evidence type="ECO:0000256" key="1">
    <source>
        <dbReference type="ARBA" id="ARBA00009375"/>
    </source>
</evidence>
<dbReference type="InterPro" id="IPR020103">
    <property type="entry name" value="PsdUridine_synth_cat_dom_sf"/>
</dbReference>
<dbReference type="GO" id="GO:0160147">
    <property type="term" value="F:tRNA pseudouridine(38-40) synthase activity"/>
    <property type="evidence" value="ECO:0007669"/>
    <property type="project" value="UniProtKB-EC"/>
</dbReference>
<dbReference type="EC" id="5.4.99.12" evidence="4"/>
<dbReference type="InterPro" id="IPR020095">
    <property type="entry name" value="PsdUridine_synth_TruA_C"/>
</dbReference>
<dbReference type="RefSeq" id="WP_264135949.1">
    <property type="nucleotide sequence ID" value="NZ_JAOYOD010000001.1"/>
</dbReference>
<sequence>MGLGENTMQTKRYYYLIKVQYLGFRYHGFQKQPDVKTVQLMIERTLNYVLGHKDHKILPSGRTDAMVSANEAYIELFIFEELDKDDFLIQLNRNLPADIRALNIEEVDQKFNIIQNPKSKEYIYLFSFGEKNHPFSAPYICHIHGDLDLDQMIIAAGKFQGRHNFQNYVYRPSESRQFEREMELSEIVPNTFYTASFFPDQSYAFRIKGPGFMRHQVRLMIGTLIELGKGNISMEEFDQSLLEKRAEPFTYIAPASGLILHQIGF</sequence>
<dbReference type="NCBIfam" id="TIGR00071">
    <property type="entry name" value="hisT_truA"/>
    <property type="match status" value="1"/>
</dbReference>
<dbReference type="HAMAP" id="MF_00171">
    <property type="entry name" value="TruA"/>
    <property type="match status" value="1"/>
</dbReference>
<comment type="subunit">
    <text evidence="4">Homodimer.</text>
</comment>
<comment type="catalytic activity">
    <reaction evidence="4 5">
        <text>uridine(38/39/40) in tRNA = pseudouridine(38/39/40) in tRNA</text>
        <dbReference type="Rhea" id="RHEA:22376"/>
        <dbReference type="Rhea" id="RHEA-COMP:10085"/>
        <dbReference type="Rhea" id="RHEA-COMP:10087"/>
        <dbReference type="ChEBI" id="CHEBI:65314"/>
        <dbReference type="ChEBI" id="CHEBI:65315"/>
        <dbReference type="EC" id="5.4.99.12"/>
    </reaction>
</comment>
<evidence type="ECO:0000256" key="2">
    <source>
        <dbReference type="ARBA" id="ARBA00022694"/>
    </source>
</evidence>
<comment type="function">
    <text evidence="4">Formation of pseudouridine at positions 38, 39 and 40 in the anticodon stem and loop of transfer RNAs.</text>
</comment>
<dbReference type="InterPro" id="IPR020097">
    <property type="entry name" value="PsdUridine_synth_TruA_a/b_dom"/>
</dbReference>
<dbReference type="EMBL" id="JAOYOD010000001">
    <property type="protein sequence ID" value="MCV9385156.1"/>
    <property type="molecule type" value="Genomic_DNA"/>
</dbReference>
<evidence type="ECO:0000256" key="3">
    <source>
        <dbReference type="ARBA" id="ARBA00023235"/>
    </source>
</evidence>
<dbReference type="PIRSF" id="PIRSF001430">
    <property type="entry name" value="tRNA_psdUrid_synth"/>
    <property type="match status" value="1"/>
</dbReference>
<organism evidence="7 8">
    <name type="scientific">Reichenbachiella ulvae</name>
    <dbReference type="NCBI Taxonomy" id="2980104"/>
    <lineage>
        <taxon>Bacteria</taxon>
        <taxon>Pseudomonadati</taxon>
        <taxon>Bacteroidota</taxon>
        <taxon>Cytophagia</taxon>
        <taxon>Cytophagales</taxon>
        <taxon>Reichenbachiellaceae</taxon>
        <taxon>Reichenbachiella</taxon>
    </lineage>
</organism>
<dbReference type="Gene3D" id="3.30.70.580">
    <property type="entry name" value="Pseudouridine synthase I, catalytic domain, N-terminal subdomain"/>
    <property type="match status" value="1"/>
</dbReference>